<accession>A0A7V7GWQ2</accession>
<organism evidence="5 6">
    <name type="scientific">Halopseudomonas laoshanensis</name>
    <dbReference type="NCBI Taxonomy" id="2268758"/>
    <lineage>
        <taxon>Bacteria</taxon>
        <taxon>Pseudomonadati</taxon>
        <taxon>Pseudomonadota</taxon>
        <taxon>Gammaproteobacteria</taxon>
        <taxon>Pseudomonadales</taxon>
        <taxon>Pseudomonadaceae</taxon>
        <taxon>Halopseudomonas</taxon>
    </lineage>
</organism>
<proteinExistence type="predicted"/>
<name>A0A7V7GWQ2_9GAMM</name>
<dbReference type="GO" id="GO:0005829">
    <property type="term" value="C:cytosol"/>
    <property type="evidence" value="ECO:0007669"/>
    <property type="project" value="TreeGrafter"/>
</dbReference>
<dbReference type="AlphaFoldDB" id="A0A7V7GWQ2"/>
<dbReference type="GO" id="GO:0003700">
    <property type="term" value="F:DNA-binding transcription factor activity"/>
    <property type="evidence" value="ECO:0007669"/>
    <property type="project" value="InterPro"/>
</dbReference>
<dbReference type="Proteomes" id="UP000463138">
    <property type="component" value="Unassembled WGS sequence"/>
</dbReference>
<dbReference type="PROSITE" id="PS01124">
    <property type="entry name" value="HTH_ARAC_FAMILY_2"/>
    <property type="match status" value="1"/>
</dbReference>
<evidence type="ECO:0000259" key="4">
    <source>
        <dbReference type="PROSITE" id="PS01124"/>
    </source>
</evidence>
<gene>
    <name evidence="5" type="ORF">DT594_05545</name>
</gene>
<reference evidence="5 6" key="1">
    <citation type="submission" date="2018-07" db="EMBL/GenBank/DDBJ databases">
        <title>Pseudomonas laoshanensis sp. nov., isolated from soil.</title>
        <authorList>
            <person name="Sun J."/>
            <person name="Yu L."/>
            <person name="Wang M."/>
            <person name="Zhang C."/>
        </authorList>
    </citation>
    <scope>NUCLEOTIDE SEQUENCE [LARGE SCALE GENOMIC DNA]</scope>
    <source>
        <strain evidence="5 6">Y22</strain>
    </source>
</reference>
<protein>
    <submittedName>
        <fullName evidence="5">AraC family transcriptional regulator</fullName>
    </submittedName>
</protein>
<keyword evidence="6" id="KW-1185">Reference proteome</keyword>
<dbReference type="RefSeq" id="WP_149331718.1">
    <property type="nucleotide sequence ID" value="NZ_QOVF01000001.1"/>
</dbReference>
<feature type="domain" description="HTH araC/xylS-type" evidence="4">
    <location>
        <begin position="246"/>
        <end position="348"/>
    </location>
</feature>
<dbReference type="Gene3D" id="1.10.10.60">
    <property type="entry name" value="Homeodomain-like"/>
    <property type="match status" value="1"/>
</dbReference>
<dbReference type="PANTHER" id="PTHR47894">
    <property type="entry name" value="HTH-TYPE TRANSCRIPTIONAL REGULATOR GADX"/>
    <property type="match status" value="1"/>
</dbReference>
<keyword evidence="1" id="KW-0805">Transcription regulation</keyword>
<dbReference type="InterPro" id="IPR032687">
    <property type="entry name" value="AraC-type_N"/>
</dbReference>
<dbReference type="SMART" id="SM00342">
    <property type="entry name" value="HTH_ARAC"/>
    <property type="match status" value="1"/>
</dbReference>
<evidence type="ECO:0000256" key="1">
    <source>
        <dbReference type="ARBA" id="ARBA00023015"/>
    </source>
</evidence>
<dbReference type="Pfam" id="PF12833">
    <property type="entry name" value="HTH_18"/>
    <property type="match status" value="1"/>
</dbReference>
<evidence type="ECO:0000256" key="3">
    <source>
        <dbReference type="ARBA" id="ARBA00023163"/>
    </source>
</evidence>
<dbReference type="InterPro" id="IPR018060">
    <property type="entry name" value="HTH_AraC"/>
</dbReference>
<dbReference type="InterPro" id="IPR009057">
    <property type="entry name" value="Homeodomain-like_sf"/>
</dbReference>
<evidence type="ECO:0000256" key="2">
    <source>
        <dbReference type="ARBA" id="ARBA00023125"/>
    </source>
</evidence>
<dbReference type="PANTHER" id="PTHR47894:SF1">
    <property type="entry name" value="HTH-TYPE TRANSCRIPTIONAL REGULATOR VQSM"/>
    <property type="match status" value="1"/>
</dbReference>
<sequence length="350" mass="40271">MSAQPNPWYERDERFIQAHHQPACLIDLALTRGIDSHRLLRGTGLFYQDILTGQQRICTEQFLRLIDNAQQLQGSDDCSFLFGQQLLPGHYGHASHALRHAQNLSQALERLVLLRRRVSPLLTPRVRLDDKFVYLHWFDSCGTGAREVFLVEAAMTAVTAMCRWLSGEPLPWQYQLRHTQPGYIEQYWVHLGEDVRFSCPQNLMRLPREYLVKSWPHASVTVGQVAEQASLHELAAANELAPSILDALFDHIHDHISQSRMRQPLGLERLAEAHGMSAATLKRKLKRHDTQFQQQLDQVRTYIALDLYLSKGFSSDEVAAYLNFNDRANFRRSFKRWTGHLPSDLIGRLA</sequence>
<comment type="caution">
    <text evidence="5">The sequence shown here is derived from an EMBL/GenBank/DDBJ whole genome shotgun (WGS) entry which is preliminary data.</text>
</comment>
<dbReference type="Pfam" id="PF12625">
    <property type="entry name" value="Arabinose_bd"/>
    <property type="match status" value="1"/>
</dbReference>
<dbReference type="EMBL" id="QOVF01000001">
    <property type="protein sequence ID" value="KAA0696783.1"/>
    <property type="molecule type" value="Genomic_DNA"/>
</dbReference>
<dbReference type="SUPFAM" id="SSF46689">
    <property type="entry name" value="Homeodomain-like"/>
    <property type="match status" value="1"/>
</dbReference>
<dbReference type="OrthoDB" id="5582699at2"/>
<keyword evidence="3" id="KW-0804">Transcription</keyword>
<evidence type="ECO:0000313" key="6">
    <source>
        <dbReference type="Proteomes" id="UP000463138"/>
    </source>
</evidence>
<keyword evidence="2" id="KW-0238">DNA-binding</keyword>
<evidence type="ECO:0000313" key="5">
    <source>
        <dbReference type="EMBL" id="KAA0696783.1"/>
    </source>
</evidence>
<dbReference type="GO" id="GO:0000976">
    <property type="term" value="F:transcription cis-regulatory region binding"/>
    <property type="evidence" value="ECO:0007669"/>
    <property type="project" value="TreeGrafter"/>
</dbReference>